<dbReference type="AlphaFoldDB" id="A0A426Y5T7"/>
<organism evidence="2 3">
    <name type="scientific">Ensete ventricosum</name>
    <name type="common">Abyssinian banana</name>
    <name type="synonym">Musa ensete</name>
    <dbReference type="NCBI Taxonomy" id="4639"/>
    <lineage>
        <taxon>Eukaryota</taxon>
        <taxon>Viridiplantae</taxon>
        <taxon>Streptophyta</taxon>
        <taxon>Embryophyta</taxon>
        <taxon>Tracheophyta</taxon>
        <taxon>Spermatophyta</taxon>
        <taxon>Magnoliopsida</taxon>
        <taxon>Liliopsida</taxon>
        <taxon>Zingiberales</taxon>
        <taxon>Musaceae</taxon>
        <taxon>Ensete</taxon>
    </lineage>
</organism>
<feature type="compositionally biased region" description="Basic and acidic residues" evidence="1">
    <location>
        <begin position="74"/>
        <end position="88"/>
    </location>
</feature>
<evidence type="ECO:0000256" key="1">
    <source>
        <dbReference type="SAM" id="MobiDB-lite"/>
    </source>
</evidence>
<name>A0A426Y5T7_ENSVE</name>
<proteinExistence type="predicted"/>
<gene>
    <name evidence="2" type="ORF">B296_00036812</name>
</gene>
<dbReference type="EMBL" id="AMZH03014739">
    <property type="protein sequence ID" value="RRT47128.1"/>
    <property type="molecule type" value="Genomic_DNA"/>
</dbReference>
<protein>
    <submittedName>
        <fullName evidence="2">Uncharacterized protein</fullName>
    </submittedName>
</protein>
<evidence type="ECO:0000313" key="2">
    <source>
        <dbReference type="EMBL" id="RRT47128.1"/>
    </source>
</evidence>
<sequence length="88" mass="9661">MQRSFCGEGDDDNDAAYRRHHPSWGVLEGLGRSIGSHCRQHLSIPPPPPPLQPSPVSLSKGRDFIGESGGDEIDIQHEKEGISGFRQE</sequence>
<feature type="region of interest" description="Disordered" evidence="1">
    <location>
        <begin position="37"/>
        <end position="88"/>
    </location>
</feature>
<comment type="caution">
    <text evidence="2">The sequence shown here is derived from an EMBL/GenBank/DDBJ whole genome shotgun (WGS) entry which is preliminary data.</text>
</comment>
<feature type="compositionally biased region" description="Pro residues" evidence="1">
    <location>
        <begin position="44"/>
        <end position="53"/>
    </location>
</feature>
<reference evidence="2 3" key="1">
    <citation type="journal article" date="2014" name="Agronomy (Basel)">
        <title>A Draft Genome Sequence for Ensete ventricosum, the Drought-Tolerant Tree Against Hunger.</title>
        <authorList>
            <person name="Harrison J."/>
            <person name="Moore K.A."/>
            <person name="Paszkiewicz K."/>
            <person name="Jones T."/>
            <person name="Grant M."/>
            <person name="Ambacheew D."/>
            <person name="Muzemil S."/>
            <person name="Studholme D.J."/>
        </authorList>
    </citation>
    <scope>NUCLEOTIDE SEQUENCE [LARGE SCALE GENOMIC DNA]</scope>
</reference>
<evidence type="ECO:0000313" key="3">
    <source>
        <dbReference type="Proteomes" id="UP000287651"/>
    </source>
</evidence>
<dbReference type="Proteomes" id="UP000287651">
    <property type="component" value="Unassembled WGS sequence"/>
</dbReference>
<accession>A0A426Y5T7</accession>